<dbReference type="PANTHER" id="PTHR45648">
    <property type="entry name" value="GDSL LIPASE/ACYLHYDROLASE FAMILY PROTEIN (AFU_ORTHOLOGUE AFUA_4G14700)"/>
    <property type="match status" value="1"/>
</dbReference>
<dbReference type="OrthoDB" id="1600564at2759"/>
<feature type="transmembrane region" description="Helical" evidence="4">
    <location>
        <begin position="6"/>
        <end position="27"/>
    </location>
</feature>
<dbReference type="AlphaFoldDB" id="A0A2G2VPF1"/>
<keyword evidence="2" id="KW-0378">Hydrolase</keyword>
<keyword evidence="4" id="KW-0812">Transmembrane</keyword>
<evidence type="ECO:0000256" key="4">
    <source>
        <dbReference type="SAM" id="Phobius"/>
    </source>
</evidence>
<evidence type="ECO:0000256" key="3">
    <source>
        <dbReference type="ARBA" id="ARBA00022963"/>
    </source>
</evidence>
<dbReference type="InterPro" id="IPR051058">
    <property type="entry name" value="GDSL_Est/Lipase"/>
</dbReference>
<evidence type="ECO:0008006" key="7">
    <source>
        <dbReference type="Google" id="ProtNLM"/>
    </source>
</evidence>
<keyword evidence="3" id="KW-0443">Lipid metabolism</keyword>
<dbReference type="Pfam" id="PF00657">
    <property type="entry name" value="Lipase_GDSL"/>
    <property type="match status" value="1"/>
</dbReference>
<evidence type="ECO:0000256" key="2">
    <source>
        <dbReference type="ARBA" id="ARBA00022801"/>
    </source>
</evidence>
<evidence type="ECO:0000313" key="5">
    <source>
        <dbReference type="EMBL" id="PHT34857.1"/>
    </source>
</evidence>
<comment type="similarity">
    <text evidence="1">Belongs to the 'GDSL' lipolytic enzyme family.</text>
</comment>
<dbReference type="EMBL" id="MLFT02000011">
    <property type="protein sequence ID" value="PHT34857.1"/>
    <property type="molecule type" value="Genomic_DNA"/>
</dbReference>
<reference evidence="6" key="2">
    <citation type="journal article" date="2017" name="J. Anim. Genet.">
        <title>Multiple reference genome sequences of hot pepper reveal the massive evolution of plant disease resistance genes by retroduplication.</title>
        <authorList>
            <person name="Kim S."/>
            <person name="Park J."/>
            <person name="Yeom S.-I."/>
            <person name="Kim Y.-M."/>
            <person name="Seo E."/>
            <person name="Kim K.-T."/>
            <person name="Kim M.-S."/>
            <person name="Lee J.M."/>
            <person name="Cheong K."/>
            <person name="Shin H.-S."/>
            <person name="Kim S.-B."/>
            <person name="Han K."/>
            <person name="Lee J."/>
            <person name="Park M."/>
            <person name="Lee H.-A."/>
            <person name="Lee H.-Y."/>
            <person name="Lee Y."/>
            <person name="Oh S."/>
            <person name="Lee J.H."/>
            <person name="Choi E."/>
            <person name="Choi E."/>
            <person name="Lee S.E."/>
            <person name="Jeon J."/>
            <person name="Kim H."/>
            <person name="Choi G."/>
            <person name="Song H."/>
            <person name="Lee J."/>
            <person name="Lee S.-C."/>
            <person name="Kwon J.-K."/>
            <person name="Lee H.-Y."/>
            <person name="Koo N."/>
            <person name="Hong Y."/>
            <person name="Kim R.W."/>
            <person name="Kang W.-H."/>
            <person name="Huh J.H."/>
            <person name="Kang B.-C."/>
            <person name="Yang T.-J."/>
            <person name="Lee Y.-H."/>
            <person name="Bennetzen J.L."/>
            <person name="Choi D."/>
        </authorList>
    </citation>
    <scope>NUCLEOTIDE SEQUENCE [LARGE SCALE GENOMIC DNA]</scope>
    <source>
        <strain evidence="6">cv. PBC81</strain>
    </source>
</reference>
<keyword evidence="3" id="KW-0442">Lipid degradation</keyword>
<reference evidence="5 6" key="1">
    <citation type="journal article" date="2017" name="Genome Biol.">
        <title>New reference genome sequences of hot pepper reveal the massive evolution of plant disease-resistance genes by retroduplication.</title>
        <authorList>
            <person name="Kim S."/>
            <person name="Park J."/>
            <person name="Yeom S.I."/>
            <person name="Kim Y.M."/>
            <person name="Seo E."/>
            <person name="Kim K.T."/>
            <person name="Kim M.S."/>
            <person name="Lee J.M."/>
            <person name="Cheong K."/>
            <person name="Shin H.S."/>
            <person name="Kim S.B."/>
            <person name="Han K."/>
            <person name="Lee J."/>
            <person name="Park M."/>
            <person name="Lee H.A."/>
            <person name="Lee H.Y."/>
            <person name="Lee Y."/>
            <person name="Oh S."/>
            <person name="Lee J.H."/>
            <person name="Choi E."/>
            <person name="Choi E."/>
            <person name="Lee S.E."/>
            <person name="Jeon J."/>
            <person name="Kim H."/>
            <person name="Choi G."/>
            <person name="Song H."/>
            <person name="Lee J."/>
            <person name="Lee S.C."/>
            <person name="Kwon J.K."/>
            <person name="Lee H.Y."/>
            <person name="Koo N."/>
            <person name="Hong Y."/>
            <person name="Kim R.W."/>
            <person name="Kang W.H."/>
            <person name="Huh J.H."/>
            <person name="Kang B.C."/>
            <person name="Yang T.J."/>
            <person name="Lee Y.H."/>
            <person name="Bennetzen J.L."/>
            <person name="Choi D."/>
        </authorList>
    </citation>
    <scope>NUCLEOTIDE SEQUENCE [LARGE SCALE GENOMIC DNA]</scope>
    <source>
        <strain evidence="6">cv. PBC81</strain>
    </source>
</reference>
<sequence>MWFLEGKSWVLGTILYVGLLVILMYLCNGSEEMGFNWPSSVTSMYILGDSSVDCGDNTPFYPVLHQNLSLHPCNGSDHTLVPQLLAKKMGLQYVKPFYSQNGSMEDLLNGVNFGAAQATIMYPRSRSYQTLNQQLRQAFETIQLLQLQLGQDTAKSLIESTLFYLSFGKDDLINYLVDDESATSPGYNGLNFTHILVDQMINVIENLYDANVRKIVCMGILPLGCSPSVMSIRYNSTIGNKLGCENDVNLLVLEYNTRLEQRIVDLNLKMRGAQVIFCDTYRAMMEFIFHPQAYVVSLDIKVFDPKRIKKEHILVLLLLVQIIAGFEDAKNACCGEGEYGGTKGCLSPDMACPRASNHVWWDLYNPTEAVNILLANSAWSGDPLPAICRPITFEALGSSHTN</sequence>
<keyword evidence="4" id="KW-1133">Transmembrane helix</keyword>
<dbReference type="GO" id="GO:0016788">
    <property type="term" value="F:hydrolase activity, acting on ester bonds"/>
    <property type="evidence" value="ECO:0007669"/>
    <property type="project" value="InterPro"/>
</dbReference>
<dbReference type="STRING" id="33114.A0A2G2VPF1"/>
<name>A0A2G2VPF1_CAPBA</name>
<evidence type="ECO:0000256" key="1">
    <source>
        <dbReference type="ARBA" id="ARBA00008668"/>
    </source>
</evidence>
<proteinExistence type="inferred from homology"/>
<dbReference type="Gene3D" id="3.40.50.1110">
    <property type="entry name" value="SGNH hydrolase"/>
    <property type="match status" value="1"/>
</dbReference>
<dbReference type="Proteomes" id="UP000224567">
    <property type="component" value="Unassembled WGS sequence"/>
</dbReference>
<gene>
    <name evidence="5" type="ORF">CQW23_26657</name>
</gene>
<accession>A0A2G2VPF1</accession>
<evidence type="ECO:0000313" key="6">
    <source>
        <dbReference type="Proteomes" id="UP000224567"/>
    </source>
</evidence>
<dbReference type="InterPro" id="IPR036514">
    <property type="entry name" value="SGNH_hydro_sf"/>
</dbReference>
<comment type="caution">
    <text evidence="5">The sequence shown here is derived from an EMBL/GenBank/DDBJ whole genome shotgun (WGS) entry which is preliminary data.</text>
</comment>
<dbReference type="PANTHER" id="PTHR45648:SF7">
    <property type="entry name" value="OS12G0126100 PROTEIN"/>
    <property type="match status" value="1"/>
</dbReference>
<protein>
    <recommendedName>
        <fullName evidence="7">GDSL esterase/lipase</fullName>
    </recommendedName>
</protein>
<dbReference type="InterPro" id="IPR001087">
    <property type="entry name" value="GDSL"/>
</dbReference>
<dbReference type="GO" id="GO:0016042">
    <property type="term" value="P:lipid catabolic process"/>
    <property type="evidence" value="ECO:0007669"/>
    <property type="project" value="UniProtKB-KW"/>
</dbReference>
<organism evidence="5 6">
    <name type="scientific">Capsicum baccatum</name>
    <name type="common">Peruvian pepper</name>
    <dbReference type="NCBI Taxonomy" id="33114"/>
    <lineage>
        <taxon>Eukaryota</taxon>
        <taxon>Viridiplantae</taxon>
        <taxon>Streptophyta</taxon>
        <taxon>Embryophyta</taxon>
        <taxon>Tracheophyta</taxon>
        <taxon>Spermatophyta</taxon>
        <taxon>Magnoliopsida</taxon>
        <taxon>eudicotyledons</taxon>
        <taxon>Gunneridae</taxon>
        <taxon>Pentapetalae</taxon>
        <taxon>asterids</taxon>
        <taxon>lamiids</taxon>
        <taxon>Solanales</taxon>
        <taxon>Solanaceae</taxon>
        <taxon>Solanoideae</taxon>
        <taxon>Capsiceae</taxon>
        <taxon>Capsicum</taxon>
    </lineage>
</organism>
<keyword evidence="4" id="KW-0472">Membrane</keyword>
<keyword evidence="6" id="KW-1185">Reference proteome</keyword>